<name>A0A1W9ZLZ4_MYCAN</name>
<evidence type="ECO:0000313" key="2">
    <source>
        <dbReference type="EMBL" id="ORA18130.1"/>
    </source>
</evidence>
<comment type="caution">
    <text evidence="2">The sequence shown here is derived from an EMBL/GenBank/DDBJ whole genome shotgun (WGS) entry which is preliminary data.</text>
</comment>
<dbReference type="EMBL" id="MVHE01000036">
    <property type="protein sequence ID" value="ORA18130.1"/>
    <property type="molecule type" value="Genomic_DNA"/>
</dbReference>
<keyword evidence="1" id="KW-0732">Signal</keyword>
<reference evidence="2 3" key="1">
    <citation type="submission" date="2017-02" db="EMBL/GenBank/DDBJ databases">
        <title>The new phylogeny of genus Mycobacterium.</title>
        <authorList>
            <person name="Tortoli E."/>
            <person name="Trovato A."/>
            <person name="Cirillo D.M."/>
        </authorList>
    </citation>
    <scope>NUCLEOTIDE SEQUENCE [LARGE SCALE GENOMIC DNA]</scope>
    <source>
        <strain evidence="2 3">DSM 45057</strain>
    </source>
</reference>
<feature type="signal peptide" evidence="1">
    <location>
        <begin position="1"/>
        <end position="27"/>
    </location>
</feature>
<evidence type="ECO:0000313" key="3">
    <source>
        <dbReference type="Proteomes" id="UP000192284"/>
    </source>
</evidence>
<accession>A0A1W9ZLZ4</accession>
<sequence length="207" mass="20946">MALRIGVSSAAFLLAIAGLAGMPTAPADPGVALPPIASTGGGPIIGGGDEAAQYRMSLQLNSFGKPDIQEGDGSDAAAFIMDSAAVPSPGLASAFVPLQRALGCQRDNTSFAARAYRRADGQWGGAMLVIAKSATANLDALTGCVKSAWPAPTAGGPTSMCAGGWTYPTSGENHRPETYYILLAGTAADFCSATNANYANFATRWPG</sequence>
<evidence type="ECO:0000256" key="1">
    <source>
        <dbReference type="SAM" id="SignalP"/>
    </source>
</evidence>
<gene>
    <name evidence="2" type="ORF">BST12_19185</name>
</gene>
<keyword evidence="3" id="KW-1185">Reference proteome</keyword>
<evidence type="ECO:0008006" key="4">
    <source>
        <dbReference type="Google" id="ProtNLM"/>
    </source>
</evidence>
<protein>
    <recommendedName>
        <fullName evidence="4">Secreted protein</fullName>
    </recommendedName>
</protein>
<dbReference type="RefSeq" id="WP_083114698.1">
    <property type="nucleotide sequence ID" value="NZ_JACKTS010000040.1"/>
</dbReference>
<dbReference type="Proteomes" id="UP000192284">
    <property type="component" value="Unassembled WGS sequence"/>
</dbReference>
<dbReference type="AlphaFoldDB" id="A0A1W9ZLZ4"/>
<dbReference type="OrthoDB" id="4750830at2"/>
<feature type="chain" id="PRO_5013298216" description="Secreted protein" evidence="1">
    <location>
        <begin position="28"/>
        <end position="207"/>
    </location>
</feature>
<proteinExistence type="predicted"/>
<organism evidence="2 3">
    <name type="scientific">Mycobacterium angelicum</name>
    <dbReference type="NCBI Taxonomy" id="470074"/>
    <lineage>
        <taxon>Bacteria</taxon>
        <taxon>Bacillati</taxon>
        <taxon>Actinomycetota</taxon>
        <taxon>Actinomycetes</taxon>
        <taxon>Mycobacteriales</taxon>
        <taxon>Mycobacteriaceae</taxon>
        <taxon>Mycobacterium</taxon>
    </lineage>
</organism>